<evidence type="ECO:0000313" key="2">
    <source>
        <dbReference type="EMBL" id="MCZ4550451.1"/>
    </source>
</evidence>
<dbReference type="SUPFAM" id="SSF52317">
    <property type="entry name" value="Class I glutamine amidotransferase-like"/>
    <property type="match status" value="1"/>
</dbReference>
<dbReference type="InterPro" id="IPR029062">
    <property type="entry name" value="Class_I_gatase-like"/>
</dbReference>
<protein>
    <submittedName>
        <fullName evidence="2">DJ-1/PfpI family protein</fullName>
    </submittedName>
</protein>
<dbReference type="EMBL" id="JAPWIE010000003">
    <property type="protein sequence ID" value="MCZ4550451.1"/>
    <property type="molecule type" value="Genomic_DNA"/>
</dbReference>
<reference evidence="2" key="1">
    <citation type="submission" date="2022-12" db="EMBL/GenBank/DDBJ databases">
        <authorList>
            <person name="Krivoruchko A.V."/>
            <person name="Elkin A."/>
        </authorList>
    </citation>
    <scope>NUCLEOTIDE SEQUENCE</scope>
    <source>
        <strain evidence="2">IEGM 1388</strain>
    </source>
</reference>
<name>A0ABT4MWN6_GORRU</name>
<organism evidence="2 3">
    <name type="scientific">Gordonia rubripertincta</name>
    <name type="common">Rhodococcus corallinus</name>
    <dbReference type="NCBI Taxonomy" id="36822"/>
    <lineage>
        <taxon>Bacteria</taxon>
        <taxon>Bacillati</taxon>
        <taxon>Actinomycetota</taxon>
        <taxon>Actinomycetes</taxon>
        <taxon>Mycobacteriales</taxon>
        <taxon>Gordoniaceae</taxon>
        <taxon>Gordonia</taxon>
    </lineage>
</organism>
<accession>A0ABT4MWN6</accession>
<dbReference type="Pfam" id="PF01965">
    <property type="entry name" value="DJ-1_PfpI"/>
    <property type="match status" value="1"/>
</dbReference>
<dbReference type="RefSeq" id="WP_301571045.1">
    <property type="nucleotide sequence ID" value="NZ_JAPWIE010000003.1"/>
</dbReference>
<comment type="caution">
    <text evidence="2">The sequence shown here is derived from an EMBL/GenBank/DDBJ whole genome shotgun (WGS) entry which is preliminary data.</text>
</comment>
<gene>
    <name evidence="2" type="ORF">O4213_10695</name>
</gene>
<proteinExistence type="predicted"/>
<dbReference type="Gene3D" id="3.40.50.880">
    <property type="match status" value="1"/>
</dbReference>
<sequence>MSPGTYPQTVHLAVYDTLADWETGHAVAHINNPEYQAHPGRYRIRTVGPTMESITTAGGVRIAPDMALADLDPRDSAMLILPGASDYLNGGLTGFVDAAADFLAAGTPVAGICGATVAMAQRGLLDGRRHTSNAAEALSWTGYAGAADYVDEPAVTDDSRAGHLITAAAMHPVPFAREIFAELDLYAPETLAAWTKLYSGDPAGYYELMAATS</sequence>
<dbReference type="InterPro" id="IPR002818">
    <property type="entry name" value="DJ-1/PfpI"/>
</dbReference>
<feature type="domain" description="DJ-1/PfpI" evidence="1">
    <location>
        <begin position="10"/>
        <end position="180"/>
    </location>
</feature>
<keyword evidence="3" id="KW-1185">Reference proteome</keyword>
<evidence type="ECO:0000259" key="1">
    <source>
        <dbReference type="Pfam" id="PF01965"/>
    </source>
</evidence>
<evidence type="ECO:0000313" key="3">
    <source>
        <dbReference type="Proteomes" id="UP001067235"/>
    </source>
</evidence>
<dbReference type="Proteomes" id="UP001067235">
    <property type="component" value="Unassembled WGS sequence"/>
</dbReference>